<evidence type="ECO:0000259" key="11">
    <source>
        <dbReference type="PROSITE" id="PS50010"/>
    </source>
</evidence>
<dbReference type="PROSITE" id="PS50010">
    <property type="entry name" value="DH_2"/>
    <property type="match status" value="1"/>
</dbReference>
<gene>
    <name evidence="13" type="ORF">EDS130_LOCUS13191</name>
</gene>
<keyword evidence="5 8" id="KW-0863">Zinc-finger</keyword>
<dbReference type="InterPro" id="IPR000306">
    <property type="entry name" value="Znf_FYVE"/>
</dbReference>
<keyword evidence="3" id="KW-0344">Guanine-nucleotide releasing factor</keyword>
<evidence type="ECO:0000256" key="3">
    <source>
        <dbReference type="ARBA" id="ARBA00022658"/>
    </source>
</evidence>
<proteinExistence type="predicted"/>
<dbReference type="Pfam" id="PF00169">
    <property type="entry name" value="PH"/>
    <property type="match status" value="1"/>
</dbReference>
<comment type="caution">
    <text evidence="13">The sequence shown here is derived from an EMBL/GenBank/DDBJ whole genome shotgun (WGS) entry which is preliminary data.</text>
</comment>
<accession>A0A814E5E6</accession>
<dbReference type="AlphaFoldDB" id="A0A814E5E6"/>
<dbReference type="InterPro" id="IPR011993">
    <property type="entry name" value="PH-like_dom_sf"/>
</dbReference>
<feature type="compositionally biased region" description="Polar residues" evidence="9">
    <location>
        <begin position="279"/>
        <end position="299"/>
    </location>
</feature>
<dbReference type="Gene3D" id="2.30.29.30">
    <property type="entry name" value="Pleckstrin-homology domain (PH domain)/Phosphotyrosine-binding domain (PTB)"/>
    <property type="match status" value="1"/>
</dbReference>
<evidence type="ECO:0000256" key="7">
    <source>
        <dbReference type="ARBA" id="ARBA00023212"/>
    </source>
</evidence>
<evidence type="ECO:0000256" key="1">
    <source>
        <dbReference type="ARBA" id="ARBA00004245"/>
    </source>
</evidence>
<feature type="domain" description="PH" evidence="10">
    <location>
        <begin position="529"/>
        <end position="640"/>
    </location>
</feature>
<dbReference type="InterPro" id="IPR035899">
    <property type="entry name" value="DBL_dom_sf"/>
</dbReference>
<sequence length="914" mass="104571">MDTKRQDSSEKNFSKSGPMPHSSTPLWKRTRSNSLSNELDGEEKPSNDGTTTPQPSQKPDVKAIRRQFENMKPVDKPVPYNSHKRTSIPTLLGPPVQKTHHARTPPPTAPLNNMLPLENNQSSVFQFNVSRNSKSSSPPPPPVPPRNGTKESLIQKTLVLSMKNVLNNRTNSSSIEESGSVPSPTPNTNDSSVVSKDNPTKSRDSVQHMRAYFENNQHFYLPGTDKSDNTASNKSSSSSASQNPHQPPPRPAPRPEVYLKSQVNSWHSMPSFDPADSATGDSSVSSNQNLSRRTSSESSFTDEEAEFDAQRVKLRKCIEEVHATEKTYVNILYILSVKLSAEVKNTCHRDDDAILKFNSTYKPLLGTIQQIYKLHNELILPEIEEYISGQRTGNMWSVFEKNFKVIEVLYKHYYVTYYDTQGKLDELCRTSPLINEAMLKCQVLLGNLYPITQLNCPNQRLLRYILCLKTYIKHLHVNSDEHRYSQSIHDELDRIAVRCEEELVVSAVQFNELKERLENRFECIKDHRKLLWHGPLKKQSPRRHADIAPRYVILFSDCILVCTDESGRKLDVNRELSMKGITVDVMKGGRTSLMPNVDQPMTGITYYPFRVNAVEKSYEFLVDKESDRDTWVKKIRQASNEYEKRNSTIEVAQRTQSVHTYLKRKHFRFFSISVRQSGRRTDEQHKLGDRAPAWINDLDVTRCQNCNNRFPQILISSRRHHCRSCGHCICGSCSTKKLLLEYCKNEGEVRVCDTCYTHFTGTVLSKNTSVWPKPTREVDETILFGDFRTNNSGATVWIALQEDYQLHVYGARLDQAEDYAIKLSDLLDLQLDKDSRTFTLRETTKTHTFSLEVGHKITYKKSDVLDEKLKNSTSNLNFYTDLWFEAIQLARSTTLPTWYVRNRDSSDSGVSNVG</sequence>
<dbReference type="SMART" id="SM00325">
    <property type="entry name" value="RhoGEF"/>
    <property type="match status" value="1"/>
</dbReference>
<dbReference type="GO" id="GO:0005085">
    <property type="term" value="F:guanyl-nucleotide exchange factor activity"/>
    <property type="evidence" value="ECO:0007669"/>
    <property type="project" value="UniProtKB-KW"/>
</dbReference>
<dbReference type="SUPFAM" id="SSF48065">
    <property type="entry name" value="DBL homology domain (DH-domain)"/>
    <property type="match status" value="1"/>
</dbReference>
<dbReference type="SMART" id="SM00064">
    <property type="entry name" value="FYVE"/>
    <property type="match status" value="1"/>
</dbReference>
<feature type="compositionally biased region" description="Polar residues" evidence="9">
    <location>
        <begin position="47"/>
        <end position="57"/>
    </location>
</feature>
<dbReference type="GO" id="GO:0008270">
    <property type="term" value="F:zinc ion binding"/>
    <property type="evidence" value="ECO:0007669"/>
    <property type="project" value="UniProtKB-KW"/>
</dbReference>
<reference evidence="13" key="1">
    <citation type="submission" date="2021-02" db="EMBL/GenBank/DDBJ databases">
        <authorList>
            <person name="Nowell W R."/>
        </authorList>
    </citation>
    <scope>NUCLEOTIDE SEQUENCE</scope>
</reference>
<dbReference type="InterPro" id="IPR017455">
    <property type="entry name" value="Znf_FYVE-rel"/>
</dbReference>
<dbReference type="Gene3D" id="1.20.900.10">
    <property type="entry name" value="Dbl homology (DH) domain"/>
    <property type="match status" value="1"/>
</dbReference>
<evidence type="ECO:0000256" key="9">
    <source>
        <dbReference type="SAM" id="MobiDB-lite"/>
    </source>
</evidence>
<evidence type="ECO:0000256" key="5">
    <source>
        <dbReference type="ARBA" id="ARBA00022771"/>
    </source>
</evidence>
<feature type="compositionally biased region" description="Basic and acidic residues" evidence="9">
    <location>
        <begin position="1"/>
        <end position="13"/>
    </location>
</feature>
<evidence type="ECO:0000256" key="6">
    <source>
        <dbReference type="ARBA" id="ARBA00022833"/>
    </source>
</evidence>
<feature type="compositionally biased region" description="Basic and acidic residues" evidence="9">
    <location>
        <begin position="59"/>
        <end position="75"/>
    </location>
</feature>
<dbReference type="SUPFAM" id="SSF57903">
    <property type="entry name" value="FYVE/PHD zinc finger"/>
    <property type="match status" value="1"/>
</dbReference>
<dbReference type="InterPro" id="IPR000219">
    <property type="entry name" value="DH_dom"/>
</dbReference>
<evidence type="ECO:0000256" key="8">
    <source>
        <dbReference type="PROSITE-ProRule" id="PRU00091"/>
    </source>
</evidence>
<dbReference type="Pfam" id="PF00621">
    <property type="entry name" value="RhoGEF"/>
    <property type="match status" value="1"/>
</dbReference>
<feature type="compositionally biased region" description="Polar residues" evidence="9">
    <location>
        <begin position="186"/>
        <end position="197"/>
    </location>
</feature>
<feature type="compositionally biased region" description="Low complexity" evidence="9">
    <location>
        <begin position="172"/>
        <end position="182"/>
    </location>
</feature>
<feature type="compositionally biased region" description="Low complexity" evidence="9">
    <location>
        <begin position="229"/>
        <end position="241"/>
    </location>
</feature>
<protein>
    <submittedName>
        <fullName evidence="13">Uncharacterized protein</fullName>
    </submittedName>
</protein>
<dbReference type="EMBL" id="CAJNOJ010000051">
    <property type="protein sequence ID" value="CAF0967343.1"/>
    <property type="molecule type" value="Genomic_DNA"/>
</dbReference>
<keyword evidence="4" id="KW-0479">Metal-binding</keyword>
<dbReference type="GO" id="GO:0005856">
    <property type="term" value="C:cytoskeleton"/>
    <property type="evidence" value="ECO:0007669"/>
    <property type="project" value="UniProtKB-SubCell"/>
</dbReference>
<feature type="region of interest" description="Disordered" evidence="9">
    <location>
        <begin position="1"/>
        <end position="204"/>
    </location>
</feature>
<dbReference type="InterPro" id="IPR051092">
    <property type="entry name" value="FYVE_RhoGEF_PH"/>
</dbReference>
<dbReference type="PROSITE" id="PS50003">
    <property type="entry name" value="PH_DOMAIN"/>
    <property type="match status" value="1"/>
</dbReference>
<feature type="compositionally biased region" description="Polar residues" evidence="9">
    <location>
        <begin position="118"/>
        <end position="127"/>
    </location>
</feature>
<evidence type="ECO:0000256" key="2">
    <source>
        <dbReference type="ARBA" id="ARBA00022490"/>
    </source>
</evidence>
<dbReference type="InterPro" id="IPR001849">
    <property type="entry name" value="PH_domain"/>
</dbReference>
<dbReference type="GO" id="GO:0005737">
    <property type="term" value="C:cytoplasm"/>
    <property type="evidence" value="ECO:0007669"/>
    <property type="project" value="TreeGrafter"/>
</dbReference>
<feature type="region of interest" description="Disordered" evidence="9">
    <location>
        <begin position="219"/>
        <end position="305"/>
    </location>
</feature>
<dbReference type="PROSITE" id="PS50178">
    <property type="entry name" value="ZF_FYVE"/>
    <property type="match status" value="1"/>
</dbReference>
<evidence type="ECO:0000259" key="10">
    <source>
        <dbReference type="PROSITE" id="PS50003"/>
    </source>
</evidence>
<keyword evidence="2" id="KW-0963">Cytoplasm</keyword>
<comment type="subcellular location">
    <subcellularLocation>
        <location evidence="1">Cytoplasm</location>
        <location evidence="1">Cytoskeleton</location>
    </subcellularLocation>
</comment>
<dbReference type="PANTHER" id="PTHR12673">
    <property type="entry name" value="FACIOGENITAL DYSPLASIA PROTEIN"/>
    <property type="match status" value="1"/>
</dbReference>
<dbReference type="InterPro" id="IPR011011">
    <property type="entry name" value="Znf_FYVE_PHD"/>
</dbReference>
<dbReference type="Gene3D" id="3.30.40.10">
    <property type="entry name" value="Zinc/RING finger domain, C3HC4 (zinc finger)"/>
    <property type="match status" value="1"/>
</dbReference>
<evidence type="ECO:0000259" key="12">
    <source>
        <dbReference type="PROSITE" id="PS50178"/>
    </source>
</evidence>
<dbReference type="SUPFAM" id="SSF50729">
    <property type="entry name" value="PH domain-like"/>
    <property type="match status" value="1"/>
</dbReference>
<keyword evidence="6" id="KW-0862">Zinc</keyword>
<evidence type="ECO:0000313" key="13">
    <source>
        <dbReference type="EMBL" id="CAF0967343.1"/>
    </source>
</evidence>
<dbReference type="Pfam" id="PF01363">
    <property type="entry name" value="FYVE"/>
    <property type="match status" value="1"/>
</dbReference>
<dbReference type="SMART" id="SM00233">
    <property type="entry name" value="PH"/>
    <property type="match status" value="1"/>
</dbReference>
<evidence type="ECO:0000313" key="14">
    <source>
        <dbReference type="Proteomes" id="UP000663852"/>
    </source>
</evidence>
<feature type="domain" description="DH" evidence="11">
    <location>
        <begin position="313"/>
        <end position="502"/>
    </location>
</feature>
<evidence type="ECO:0000256" key="4">
    <source>
        <dbReference type="ARBA" id="ARBA00022723"/>
    </source>
</evidence>
<feature type="domain" description="FYVE-type" evidence="12">
    <location>
        <begin position="697"/>
        <end position="760"/>
    </location>
</feature>
<dbReference type="InterPro" id="IPR013083">
    <property type="entry name" value="Znf_RING/FYVE/PHD"/>
</dbReference>
<organism evidence="13 14">
    <name type="scientific">Adineta ricciae</name>
    <name type="common">Rotifer</name>
    <dbReference type="NCBI Taxonomy" id="249248"/>
    <lineage>
        <taxon>Eukaryota</taxon>
        <taxon>Metazoa</taxon>
        <taxon>Spiralia</taxon>
        <taxon>Gnathifera</taxon>
        <taxon>Rotifera</taxon>
        <taxon>Eurotatoria</taxon>
        <taxon>Bdelloidea</taxon>
        <taxon>Adinetida</taxon>
        <taxon>Adinetidae</taxon>
        <taxon>Adineta</taxon>
    </lineage>
</organism>
<dbReference type="OrthoDB" id="660555at2759"/>
<feature type="compositionally biased region" description="Pro residues" evidence="9">
    <location>
        <begin position="245"/>
        <end position="254"/>
    </location>
</feature>
<dbReference type="PANTHER" id="PTHR12673:SF159">
    <property type="entry name" value="LD03170P"/>
    <property type="match status" value="1"/>
</dbReference>
<name>A0A814E5E6_ADIRI</name>
<keyword evidence="7" id="KW-0206">Cytoskeleton</keyword>
<dbReference type="Proteomes" id="UP000663852">
    <property type="component" value="Unassembled WGS sequence"/>
</dbReference>